<organism evidence="2 3">
    <name type="scientific">Pedobacter roseus</name>
    <dbReference type="NCBI Taxonomy" id="336820"/>
    <lineage>
        <taxon>Bacteria</taxon>
        <taxon>Pseudomonadati</taxon>
        <taxon>Bacteroidota</taxon>
        <taxon>Sphingobacteriia</taxon>
        <taxon>Sphingobacteriales</taxon>
        <taxon>Sphingobacteriaceae</taxon>
        <taxon>Pedobacter</taxon>
    </lineage>
</organism>
<proteinExistence type="predicted"/>
<dbReference type="Proteomes" id="UP000515806">
    <property type="component" value="Chromosome"/>
</dbReference>
<feature type="transmembrane region" description="Helical" evidence="1">
    <location>
        <begin position="455"/>
        <end position="472"/>
    </location>
</feature>
<protein>
    <submittedName>
        <fullName evidence="2">Uncharacterized protein</fullName>
    </submittedName>
</protein>
<sequence>MQYINPIEILDLLEFSDASTINSEVVKKAKRKLHAEIDLSDSGFFEYYGLLLTKSDCDRVIDELANRDFTEFYLYLLSNKMLNTFLVNGDSKVFKNFKQDSIFNLSEFKAFISHYFAEKFDKALLSAFENGNEIELKAILNTSSLIAQKDINLAYKSISSILQSRILEIDEITKDLKNGNSGYVEDNIHETVSLVKTYFSAHLLHYLPEYFQSQILKVANSINFLSNAIWDTFDTTQVSTDLTEYLLTLDISGLDRPTFERNFEIISKRNLEKIEQLKNAPYLKKWSDILTLLGKYDNKIEDKSLSSASVYEKISKLFSVGELNSLSAFADDTRTQIAYSIRGISISMWNKHNDIKNAIASIKIALQIDVSSVDKRKFNEDLLNLQNLEKKHKGILVCYFCDVNNPDDNSAILKTIYKETYRSYIPRKVEFSYNTVTIPRCKSCKEVHSKGSNQFSIYFFAFLVLGVIVGAITEESHFILGGIIGGVIGWVIGTMVQSNSVEKHGIKDGSNSSLKNHPILSERMKQGWTFSKPSA</sequence>
<dbReference type="KEGG" id="proe:H9L23_10470"/>
<keyword evidence="1" id="KW-0472">Membrane</keyword>
<dbReference type="EMBL" id="CP060723">
    <property type="protein sequence ID" value="QNN44462.1"/>
    <property type="molecule type" value="Genomic_DNA"/>
</dbReference>
<evidence type="ECO:0000313" key="2">
    <source>
        <dbReference type="EMBL" id="QNN44462.1"/>
    </source>
</evidence>
<gene>
    <name evidence="2" type="ORF">H9L23_10470</name>
</gene>
<keyword evidence="1" id="KW-1133">Transmembrane helix</keyword>
<dbReference type="AlphaFoldDB" id="A0A7G9QM87"/>
<reference evidence="2 3" key="1">
    <citation type="submission" date="2020-08" db="EMBL/GenBank/DDBJ databases">
        <title>Genome sequence of Pedobacter roseus KACC 11594T.</title>
        <authorList>
            <person name="Hyun D.-W."/>
            <person name="Bae J.-W."/>
        </authorList>
    </citation>
    <scope>NUCLEOTIDE SEQUENCE [LARGE SCALE GENOMIC DNA]</scope>
    <source>
        <strain evidence="2 3">KACC 11594</strain>
    </source>
</reference>
<keyword evidence="1" id="KW-0812">Transmembrane</keyword>
<evidence type="ECO:0000256" key="1">
    <source>
        <dbReference type="SAM" id="Phobius"/>
    </source>
</evidence>
<evidence type="ECO:0000313" key="3">
    <source>
        <dbReference type="Proteomes" id="UP000515806"/>
    </source>
</evidence>
<feature type="transmembrane region" description="Helical" evidence="1">
    <location>
        <begin position="478"/>
        <end position="496"/>
    </location>
</feature>
<name>A0A7G9QM87_9SPHI</name>
<accession>A0A7G9QM87</accession>
<keyword evidence="3" id="KW-1185">Reference proteome</keyword>
<dbReference type="RefSeq" id="WP_187594905.1">
    <property type="nucleotide sequence ID" value="NZ_CP060723.1"/>
</dbReference>